<dbReference type="EMBL" id="BAABKC010000056">
    <property type="protein sequence ID" value="GAA5062108.1"/>
    <property type="molecule type" value="Genomic_DNA"/>
</dbReference>
<organism evidence="2 3">
    <name type="scientific">Streptomyces similanensis</name>
    <dbReference type="NCBI Taxonomy" id="1274988"/>
    <lineage>
        <taxon>Bacteria</taxon>
        <taxon>Bacillati</taxon>
        <taxon>Actinomycetota</taxon>
        <taxon>Actinomycetes</taxon>
        <taxon>Kitasatosporales</taxon>
        <taxon>Streptomycetaceae</taxon>
        <taxon>Streptomyces</taxon>
    </lineage>
</organism>
<protein>
    <submittedName>
        <fullName evidence="2">Uncharacterized protein</fullName>
    </submittedName>
</protein>
<reference evidence="3" key="1">
    <citation type="journal article" date="2019" name="Int. J. Syst. Evol. Microbiol.">
        <title>The Global Catalogue of Microorganisms (GCM) 10K type strain sequencing project: providing services to taxonomists for standard genome sequencing and annotation.</title>
        <authorList>
            <consortium name="The Broad Institute Genomics Platform"/>
            <consortium name="The Broad Institute Genome Sequencing Center for Infectious Disease"/>
            <person name="Wu L."/>
            <person name="Ma J."/>
        </authorList>
    </citation>
    <scope>NUCLEOTIDE SEQUENCE [LARGE SCALE GENOMIC DNA]</scope>
    <source>
        <strain evidence="3">JCM 18410</strain>
    </source>
</reference>
<accession>A0ABP9KR99</accession>
<feature type="region of interest" description="Disordered" evidence="1">
    <location>
        <begin position="32"/>
        <end position="59"/>
    </location>
</feature>
<name>A0ABP9KR99_9ACTN</name>
<evidence type="ECO:0000256" key="1">
    <source>
        <dbReference type="SAM" id="MobiDB-lite"/>
    </source>
</evidence>
<comment type="caution">
    <text evidence="2">The sequence shown here is derived from an EMBL/GenBank/DDBJ whole genome shotgun (WGS) entry which is preliminary data.</text>
</comment>
<gene>
    <name evidence="2" type="ORF">GCM10023336_40180</name>
</gene>
<evidence type="ECO:0000313" key="3">
    <source>
        <dbReference type="Proteomes" id="UP001500124"/>
    </source>
</evidence>
<sequence>MPVILRYLREWGGGTGLRCRVVEQLDDTVVRTGARPGLGRGNTRRPGPVGGEGEEAMRG</sequence>
<dbReference type="Proteomes" id="UP001500124">
    <property type="component" value="Unassembled WGS sequence"/>
</dbReference>
<keyword evidence="3" id="KW-1185">Reference proteome</keyword>
<proteinExistence type="predicted"/>
<evidence type="ECO:0000313" key="2">
    <source>
        <dbReference type="EMBL" id="GAA5062108.1"/>
    </source>
</evidence>